<accession>A0A7Y0F383</accession>
<dbReference type="InterPro" id="IPR009078">
    <property type="entry name" value="Ferritin-like_SF"/>
</dbReference>
<feature type="compositionally biased region" description="Low complexity" evidence="8">
    <location>
        <begin position="748"/>
        <end position="761"/>
    </location>
</feature>
<dbReference type="GO" id="GO:0055070">
    <property type="term" value="P:copper ion homeostasis"/>
    <property type="evidence" value="ECO:0007669"/>
    <property type="project" value="TreeGrafter"/>
</dbReference>
<dbReference type="SUPFAM" id="SSF81665">
    <property type="entry name" value="Calcium ATPase, transmembrane domain M"/>
    <property type="match status" value="1"/>
</dbReference>
<dbReference type="GO" id="GO:0005886">
    <property type="term" value="C:plasma membrane"/>
    <property type="evidence" value="ECO:0007669"/>
    <property type="project" value="UniProtKB-SubCell"/>
</dbReference>
<keyword evidence="6 9" id="KW-1133">Transmembrane helix</keyword>
<dbReference type="CDD" id="cd02094">
    <property type="entry name" value="P-type_ATPase_Cu-like"/>
    <property type="match status" value="1"/>
</dbReference>
<protein>
    <submittedName>
        <fullName evidence="11">ATPase</fullName>
    </submittedName>
</protein>
<feature type="transmembrane region" description="Helical" evidence="9">
    <location>
        <begin position="711"/>
        <end position="732"/>
    </location>
</feature>
<dbReference type="InterPro" id="IPR008972">
    <property type="entry name" value="Cupredoxin"/>
</dbReference>
<dbReference type="InterPro" id="IPR018303">
    <property type="entry name" value="ATPase_P-typ_P_site"/>
</dbReference>
<dbReference type="InterPro" id="IPR036412">
    <property type="entry name" value="HAD-like_sf"/>
</dbReference>
<dbReference type="Gene3D" id="3.40.50.1000">
    <property type="entry name" value="HAD superfamily/HAD-like"/>
    <property type="match status" value="1"/>
</dbReference>
<dbReference type="SUPFAM" id="SSF56784">
    <property type="entry name" value="HAD-like"/>
    <property type="match status" value="1"/>
</dbReference>
<feature type="transmembrane region" description="Helical" evidence="9">
    <location>
        <begin position="177"/>
        <end position="196"/>
    </location>
</feature>
<dbReference type="InterPro" id="IPR001757">
    <property type="entry name" value="P_typ_ATPase"/>
</dbReference>
<dbReference type="InterPro" id="IPR011017">
    <property type="entry name" value="TRASH_dom"/>
</dbReference>
<dbReference type="PANTHER" id="PTHR43520:SF8">
    <property type="entry name" value="P-TYPE CU(+) TRANSPORTER"/>
    <property type="match status" value="1"/>
</dbReference>
<dbReference type="Proteomes" id="UP000588277">
    <property type="component" value="Unassembled WGS sequence"/>
</dbReference>
<dbReference type="EMBL" id="JAAIIH010000019">
    <property type="protein sequence ID" value="NMN01220.1"/>
    <property type="molecule type" value="Genomic_DNA"/>
</dbReference>
<keyword evidence="3 9" id="KW-0812">Transmembrane</keyword>
<evidence type="ECO:0000256" key="2">
    <source>
        <dbReference type="ARBA" id="ARBA00006024"/>
    </source>
</evidence>
<evidence type="ECO:0000313" key="11">
    <source>
        <dbReference type="EMBL" id="NMN01220.1"/>
    </source>
</evidence>
<dbReference type="GO" id="GO:0005524">
    <property type="term" value="F:ATP binding"/>
    <property type="evidence" value="ECO:0007669"/>
    <property type="project" value="InterPro"/>
</dbReference>
<proteinExistence type="inferred from homology"/>
<dbReference type="Gene3D" id="2.70.150.10">
    <property type="entry name" value="Calcium-transporting ATPase, cytoplasmic transduction domain A"/>
    <property type="match status" value="1"/>
</dbReference>
<name>A0A7Y0F383_9BIFI</name>
<feature type="region of interest" description="Disordered" evidence="8">
    <location>
        <begin position="782"/>
        <end position="824"/>
    </location>
</feature>
<dbReference type="AlphaFoldDB" id="A0A7Y0F383"/>
<feature type="region of interest" description="Disordered" evidence="8">
    <location>
        <begin position="744"/>
        <end position="769"/>
    </location>
</feature>
<comment type="subcellular location">
    <subcellularLocation>
        <location evidence="1">Cell membrane</location>
        <topology evidence="1">Multi-pass membrane protein</topology>
    </subcellularLocation>
</comment>
<comment type="caution">
    <text evidence="11">The sequence shown here is derived from an EMBL/GenBank/DDBJ whole genome shotgun (WGS) entry which is preliminary data.</text>
</comment>
<evidence type="ECO:0000256" key="9">
    <source>
        <dbReference type="SAM" id="Phobius"/>
    </source>
</evidence>
<evidence type="ECO:0000259" key="10">
    <source>
        <dbReference type="SMART" id="SM00746"/>
    </source>
</evidence>
<dbReference type="Pfam" id="PF13473">
    <property type="entry name" value="Cupredoxin_1"/>
    <property type="match status" value="1"/>
</dbReference>
<dbReference type="GO" id="GO:0016491">
    <property type="term" value="F:oxidoreductase activity"/>
    <property type="evidence" value="ECO:0007669"/>
    <property type="project" value="InterPro"/>
</dbReference>
<dbReference type="InterPro" id="IPR023298">
    <property type="entry name" value="ATPase_P-typ_TM_dom_sf"/>
</dbReference>
<evidence type="ECO:0000256" key="3">
    <source>
        <dbReference type="ARBA" id="ARBA00022692"/>
    </source>
</evidence>
<feature type="transmembrane region" description="Helical" evidence="9">
    <location>
        <begin position="202"/>
        <end position="224"/>
    </location>
</feature>
<dbReference type="Pfam" id="PF00122">
    <property type="entry name" value="E1-E2_ATPase"/>
    <property type="match status" value="1"/>
</dbReference>
<dbReference type="SUPFAM" id="SSF49503">
    <property type="entry name" value="Cupredoxins"/>
    <property type="match status" value="1"/>
</dbReference>
<organism evidence="11 12">
    <name type="scientific">Bifidobacterium moraviense</name>
    <dbReference type="NCBI Taxonomy" id="2675323"/>
    <lineage>
        <taxon>Bacteria</taxon>
        <taxon>Bacillati</taxon>
        <taxon>Actinomycetota</taxon>
        <taxon>Actinomycetes</taxon>
        <taxon>Bifidobacteriales</taxon>
        <taxon>Bifidobacteriaceae</taxon>
        <taxon>Bifidobacterium</taxon>
    </lineage>
</organism>
<evidence type="ECO:0000256" key="4">
    <source>
        <dbReference type="ARBA" id="ARBA00022723"/>
    </source>
</evidence>
<feature type="transmembrane region" description="Helical" evidence="9">
    <location>
        <begin position="274"/>
        <end position="292"/>
    </location>
</feature>
<dbReference type="PRINTS" id="PR00943">
    <property type="entry name" value="CUATPASE"/>
</dbReference>
<gene>
    <name evidence="11" type="ORF">G1C96_1806</name>
</gene>
<dbReference type="FunFam" id="2.70.150.10:FF:000002">
    <property type="entry name" value="Copper-transporting ATPase 1, putative"/>
    <property type="match status" value="1"/>
</dbReference>
<evidence type="ECO:0000313" key="12">
    <source>
        <dbReference type="Proteomes" id="UP000588277"/>
    </source>
</evidence>
<evidence type="ECO:0000256" key="6">
    <source>
        <dbReference type="ARBA" id="ARBA00022989"/>
    </source>
</evidence>
<keyword evidence="4" id="KW-0479">Metal-binding</keyword>
<dbReference type="GO" id="GO:0005507">
    <property type="term" value="F:copper ion binding"/>
    <property type="evidence" value="ECO:0007669"/>
    <property type="project" value="TreeGrafter"/>
</dbReference>
<keyword evidence="7 9" id="KW-0472">Membrane</keyword>
<dbReference type="Gene3D" id="2.60.40.420">
    <property type="entry name" value="Cupredoxins - blue copper proteins"/>
    <property type="match status" value="1"/>
</dbReference>
<reference evidence="11 12" key="1">
    <citation type="submission" date="2020-02" db="EMBL/GenBank/DDBJ databases">
        <title>Characterization of phylogenetic diversity of novel bifidobacterial species isolated in Czech ZOOs.</title>
        <authorList>
            <person name="Lugli G.A."/>
            <person name="Vera N.B."/>
            <person name="Ventura M."/>
        </authorList>
    </citation>
    <scope>NUCLEOTIDE SEQUENCE [LARGE SCALE GENOMIC DNA]</scope>
    <source>
        <strain evidence="11 12">DSM 109958</strain>
    </source>
</reference>
<dbReference type="SMART" id="SM00746">
    <property type="entry name" value="TRASH"/>
    <property type="match status" value="1"/>
</dbReference>
<comment type="similarity">
    <text evidence="2">Belongs to the cation transport ATPase (P-type) (TC 3.A.3) family. Type IB subfamily.</text>
</comment>
<dbReference type="InterPro" id="IPR059000">
    <property type="entry name" value="ATPase_P-type_domA"/>
</dbReference>
<feature type="transmembrane region" description="Helical" evidence="9">
    <location>
        <begin position="245"/>
        <end position="268"/>
    </location>
</feature>
<feature type="domain" description="TRASH" evidence="10">
    <location>
        <begin position="854"/>
        <end position="892"/>
    </location>
</feature>
<dbReference type="InterPro" id="IPR023214">
    <property type="entry name" value="HAD_sf"/>
</dbReference>
<dbReference type="SUPFAM" id="SSF47240">
    <property type="entry name" value="Ferritin-like"/>
    <property type="match status" value="1"/>
</dbReference>
<feature type="transmembrane region" description="Helical" evidence="9">
    <location>
        <begin position="442"/>
        <end position="461"/>
    </location>
</feature>
<feature type="transmembrane region" description="Helical" evidence="9">
    <location>
        <begin position="467"/>
        <end position="489"/>
    </location>
</feature>
<evidence type="ECO:0000256" key="8">
    <source>
        <dbReference type="SAM" id="MobiDB-lite"/>
    </source>
</evidence>
<feature type="compositionally biased region" description="Basic and acidic residues" evidence="8">
    <location>
        <begin position="801"/>
        <end position="824"/>
    </location>
</feature>
<keyword evidence="5" id="KW-1278">Translocase</keyword>
<dbReference type="PROSITE" id="PS00154">
    <property type="entry name" value="ATPASE_E1_E2"/>
    <property type="match status" value="1"/>
</dbReference>
<evidence type="ECO:0000256" key="1">
    <source>
        <dbReference type="ARBA" id="ARBA00004651"/>
    </source>
</evidence>
<dbReference type="SUPFAM" id="SSF81653">
    <property type="entry name" value="Calcium ATPase, transduction domain A"/>
    <property type="match status" value="1"/>
</dbReference>
<evidence type="ECO:0000256" key="5">
    <source>
        <dbReference type="ARBA" id="ARBA00022967"/>
    </source>
</evidence>
<dbReference type="GO" id="GO:0016887">
    <property type="term" value="F:ATP hydrolysis activity"/>
    <property type="evidence" value="ECO:0007669"/>
    <property type="project" value="InterPro"/>
</dbReference>
<feature type="transmembrane region" description="Helical" evidence="9">
    <location>
        <begin position="6"/>
        <end position="27"/>
    </location>
</feature>
<dbReference type="PANTHER" id="PTHR43520">
    <property type="entry name" value="ATP7, ISOFORM B"/>
    <property type="match status" value="1"/>
</dbReference>
<evidence type="ECO:0000256" key="7">
    <source>
        <dbReference type="ARBA" id="ARBA00023136"/>
    </source>
</evidence>
<dbReference type="InterPro" id="IPR008250">
    <property type="entry name" value="ATPase_P-typ_transduc_dom_A_sf"/>
</dbReference>
<dbReference type="InterPro" id="IPR007029">
    <property type="entry name" value="YHS_dom"/>
</dbReference>
<dbReference type="Pfam" id="PF00702">
    <property type="entry name" value="Hydrolase"/>
    <property type="match status" value="1"/>
</dbReference>
<dbReference type="GO" id="GO:0043682">
    <property type="term" value="F:P-type divalent copper transporter activity"/>
    <property type="evidence" value="ECO:0007669"/>
    <property type="project" value="TreeGrafter"/>
</dbReference>
<dbReference type="Gene3D" id="1.10.620.20">
    <property type="entry name" value="Ribonucleotide Reductase, subunit A"/>
    <property type="match status" value="1"/>
</dbReference>
<dbReference type="InterPro" id="IPR028096">
    <property type="entry name" value="EfeO_Cupredoxin"/>
</dbReference>
<dbReference type="InterPro" id="IPR012348">
    <property type="entry name" value="RNR-like"/>
</dbReference>
<sequence>MGFDLFMLAVSVVTAGLLTWGIVRFFFGERKAAAGTVSGGVQRATIVVHGGYAPDLIELRAGIPITLTFDRRETGECTSHVVFADLGLDAALSGNATTTVDLPALPAGDYPFACGMNMVHGMLRIVGDGSAADSGETSAAARSAVAGTAANAGVDAVENERRDAEERRREIRDTTRLTIIAAVLTIPVFAVAMLSMHGDSMLPGWLTNPWLQAILITPVMFYCGNPIHRVGWAALRHHSPDMNSLVALGTTAAYVYSLVACIASSLMPSGSEEPYFESVGVVITLVLVGRLLEAKAREGTGKAVQSLIKLAPRSARRIEQSDLDGGEQHWKLLSVGSDVDTASLKVGDLLVIHPGERIPADGVIVAGTAEVDESMITGESRPAAKTAGSTVTGATTTLRGAFVMRTTQIGGDTVLSQIIALVSRAQATKTPVQRLADRIARIFVPAVMIIAVWTFAIWIVVGPQPRLAHALIAAVSVLIIACPCALGLATPLSVTAATGLGATNGILVTSAQALEQARKIRTIVFDKTGTITRGITDDGSSLDKATYANDIVKDGSAEAMAALRKAGIRTVMLSGDKAETAERIAREVGIDTVIAQVRPDGKADWITRLQRERDEAGRGDELIAMVGDGINDAPALAKADVGFAIGTGTDVAMQSADVTLMSGDLRGVLRTINLSNATMTNIRENLAWAFGYNIIGIPIAAGILYPFTGWLLSPMIAGLAMALSSVCLVINANRLRHARIREDEVGNGSTASKGSATSASSDRTDKAVATNDRRVQVIIDDHTAMTVRNAGTTSSAASASADHRQEEPAADGRPHGRDHEHYNHHDNIHRSKENTMDMHHMHMTQPVEGETATDPVCGMTVSVNADAITREHDGKTYYFCGEHCAANFDKAPQIFLS</sequence>
<dbReference type="Pfam" id="PF04945">
    <property type="entry name" value="YHS"/>
    <property type="match status" value="1"/>
</dbReference>
<dbReference type="NCBIfam" id="TIGR01494">
    <property type="entry name" value="ATPase_P-type"/>
    <property type="match status" value="2"/>
</dbReference>
<feature type="transmembrane region" description="Helical" evidence="9">
    <location>
        <begin position="686"/>
        <end position="705"/>
    </location>
</feature>
<keyword evidence="12" id="KW-1185">Reference proteome</keyword>